<keyword evidence="4" id="KW-0378">Hydrolase</keyword>
<dbReference type="SUPFAM" id="SSF51556">
    <property type="entry name" value="Metallo-dependent hydrolases"/>
    <property type="match status" value="1"/>
</dbReference>
<proteinExistence type="inferred from homology"/>
<dbReference type="PANTHER" id="PTHR43114">
    <property type="entry name" value="ADENINE DEAMINASE"/>
    <property type="match status" value="1"/>
</dbReference>
<evidence type="ECO:0000256" key="2">
    <source>
        <dbReference type="ARBA" id="ARBA00006676"/>
    </source>
</evidence>
<dbReference type="GO" id="GO:0016814">
    <property type="term" value="F:hydrolase activity, acting on carbon-nitrogen (but not peptide) bonds, in cyclic amidines"/>
    <property type="evidence" value="ECO:0007669"/>
    <property type="project" value="UniProtKB-ARBA"/>
</dbReference>
<keyword evidence="8" id="KW-1185">Reference proteome</keyword>
<evidence type="ECO:0000256" key="3">
    <source>
        <dbReference type="ARBA" id="ARBA00022723"/>
    </source>
</evidence>
<keyword evidence="3" id="KW-0479">Metal-binding</keyword>
<dbReference type="Proteomes" id="UP000680750">
    <property type="component" value="Chromosome"/>
</dbReference>
<dbReference type="GO" id="GO:0019239">
    <property type="term" value="F:deaminase activity"/>
    <property type="evidence" value="ECO:0007669"/>
    <property type="project" value="InterPro"/>
</dbReference>
<dbReference type="InterPro" id="IPR006330">
    <property type="entry name" value="Ado/ade_deaminase"/>
</dbReference>
<reference evidence="7" key="1">
    <citation type="submission" date="2020-08" db="EMBL/GenBank/DDBJ databases">
        <title>Whole genome shotgun sequence of Actinocatenispora sera NBRC 101916.</title>
        <authorList>
            <person name="Komaki H."/>
            <person name="Tamura T."/>
        </authorList>
    </citation>
    <scope>NUCLEOTIDE SEQUENCE</scope>
    <source>
        <strain evidence="7">NBRC 101916</strain>
    </source>
</reference>
<dbReference type="Pfam" id="PF00962">
    <property type="entry name" value="A_deaminase"/>
    <property type="match status" value="1"/>
</dbReference>
<dbReference type="AlphaFoldDB" id="A0A810LBM9"/>
<name>A0A810LBM9_9ACTN</name>
<dbReference type="PANTHER" id="PTHR43114:SF6">
    <property type="entry name" value="ADENINE DEAMINASE"/>
    <property type="match status" value="1"/>
</dbReference>
<dbReference type="GO" id="GO:0046872">
    <property type="term" value="F:metal ion binding"/>
    <property type="evidence" value="ECO:0007669"/>
    <property type="project" value="UniProtKB-KW"/>
</dbReference>
<organism evidence="7 8">
    <name type="scientific">Actinocatenispora sera</name>
    <dbReference type="NCBI Taxonomy" id="390989"/>
    <lineage>
        <taxon>Bacteria</taxon>
        <taxon>Bacillati</taxon>
        <taxon>Actinomycetota</taxon>
        <taxon>Actinomycetes</taxon>
        <taxon>Micromonosporales</taxon>
        <taxon>Micromonosporaceae</taxon>
        <taxon>Actinocatenispora</taxon>
    </lineage>
</organism>
<sequence>MCDISRESEDPAAEFTIGYLLGPQAPSGVVGLGLGGIEDGFPPDLFASSFQRARASGLAALPHAGETVGPDSIWGAVRTLRAARIGHGLRCLEDPALVEYLAVNRIPLDVAITSNARLKLVDGVPAHPITAMLDAGLVVTLNTDDPAYFQTTLTDELDLAHRVHGLSRDTLLGLQRNALDASYADGRTKERIRAELAAA</sequence>
<comment type="cofactor">
    <cofactor evidence="1">
        <name>Zn(2+)</name>
        <dbReference type="ChEBI" id="CHEBI:29105"/>
    </cofactor>
</comment>
<dbReference type="RefSeq" id="WP_084131877.1">
    <property type="nucleotide sequence ID" value="NZ_AP023354.1"/>
</dbReference>
<evidence type="ECO:0000256" key="4">
    <source>
        <dbReference type="ARBA" id="ARBA00022801"/>
    </source>
</evidence>
<protein>
    <recommendedName>
        <fullName evidence="6">Adenosine deaminase domain-containing protein</fullName>
    </recommendedName>
</protein>
<dbReference type="EMBL" id="AP023354">
    <property type="protein sequence ID" value="BCJ32285.1"/>
    <property type="molecule type" value="Genomic_DNA"/>
</dbReference>
<evidence type="ECO:0000313" key="8">
    <source>
        <dbReference type="Proteomes" id="UP000680750"/>
    </source>
</evidence>
<dbReference type="Gene3D" id="3.20.20.140">
    <property type="entry name" value="Metal-dependent hydrolases"/>
    <property type="match status" value="1"/>
</dbReference>
<evidence type="ECO:0000256" key="5">
    <source>
        <dbReference type="ARBA" id="ARBA00022833"/>
    </source>
</evidence>
<dbReference type="InterPro" id="IPR032466">
    <property type="entry name" value="Metal_Hydrolase"/>
</dbReference>
<dbReference type="InterPro" id="IPR001365">
    <property type="entry name" value="A_deaminase_dom"/>
</dbReference>
<feature type="domain" description="Adenosine deaminase" evidence="6">
    <location>
        <begin position="9"/>
        <end position="197"/>
    </location>
</feature>
<gene>
    <name evidence="7" type="ORF">Asera_63930</name>
</gene>
<evidence type="ECO:0000259" key="6">
    <source>
        <dbReference type="Pfam" id="PF00962"/>
    </source>
</evidence>
<dbReference type="OrthoDB" id="9779574at2"/>
<keyword evidence="5" id="KW-0862">Zinc</keyword>
<accession>A0A810LBM9</accession>
<evidence type="ECO:0000256" key="1">
    <source>
        <dbReference type="ARBA" id="ARBA00001947"/>
    </source>
</evidence>
<dbReference type="KEGG" id="aser:Asera_63930"/>
<evidence type="ECO:0000313" key="7">
    <source>
        <dbReference type="EMBL" id="BCJ32285.1"/>
    </source>
</evidence>
<comment type="similarity">
    <text evidence="2">Belongs to the metallo-dependent hydrolases superfamily. Adenosine and AMP deaminases family.</text>
</comment>